<sequence length="93" mass="11063">MKLSPVVSARVRHTCKSVQLRHCTSTLFTRLGYREVQYTCQNPKRAALMHRSREILEQVKIYNGKEYWLLEGSYVHCYHAKSNMKVKNTRMWS</sequence>
<name>A0AAD8L8B2_TARER</name>
<dbReference type="Proteomes" id="UP001229421">
    <property type="component" value="Unassembled WGS sequence"/>
</dbReference>
<evidence type="ECO:0000313" key="2">
    <source>
        <dbReference type="Proteomes" id="UP001229421"/>
    </source>
</evidence>
<keyword evidence="2" id="KW-1185">Reference proteome</keyword>
<gene>
    <name evidence="1" type="ORF">QVD17_01879</name>
</gene>
<organism evidence="1 2">
    <name type="scientific">Tagetes erecta</name>
    <name type="common">African marigold</name>
    <dbReference type="NCBI Taxonomy" id="13708"/>
    <lineage>
        <taxon>Eukaryota</taxon>
        <taxon>Viridiplantae</taxon>
        <taxon>Streptophyta</taxon>
        <taxon>Embryophyta</taxon>
        <taxon>Tracheophyta</taxon>
        <taxon>Spermatophyta</taxon>
        <taxon>Magnoliopsida</taxon>
        <taxon>eudicotyledons</taxon>
        <taxon>Gunneridae</taxon>
        <taxon>Pentapetalae</taxon>
        <taxon>asterids</taxon>
        <taxon>campanulids</taxon>
        <taxon>Asterales</taxon>
        <taxon>Asteraceae</taxon>
        <taxon>Asteroideae</taxon>
        <taxon>Heliantheae alliance</taxon>
        <taxon>Tageteae</taxon>
        <taxon>Tagetes</taxon>
    </lineage>
</organism>
<evidence type="ECO:0000313" key="1">
    <source>
        <dbReference type="EMBL" id="KAK1436104.1"/>
    </source>
</evidence>
<protein>
    <submittedName>
        <fullName evidence="1">Uncharacterized protein</fullName>
    </submittedName>
</protein>
<proteinExistence type="predicted"/>
<reference evidence="1" key="1">
    <citation type="journal article" date="2023" name="bioRxiv">
        <title>Improved chromosome-level genome assembly for marigold (Tagetes erecta).</title>
        <authorList>
            <person name="Jiang F."/>
            <person name="Yuan L."/>
            <person name="Wang S."/>
            <person name="Wang H."/>
            <person name="Xu D."/>
            <person name="Wang A."/>
            <person name="Fan W."/>
        </authorList>
    </citation>
    <scope>NUCLEOTIDE SEQUENCE</scope>
    <source>
        <strain evidence="1">WSJ</strain>
        <tissue evidence="1">Leaf</tissue>
    </source>
</reference>
<comment type="caution">
    <text evidence="1">The sequence shown here is derived from an EMBL/GenBank/DDBJ whole genome shotgun (WGS) entry which is preliminary data.</text>
</comment>
<dbReference type="EMBL" id="JAUHHV010000001">
    <property type="protein sequence ID" value="KAK1436104.1"/>
    <property type="molecule type" value="Genomic_DNA"/>
</dbReference>
<accession>A0AAD8L8B2</accession>
<dbReference type="AlphaFoldDB" id="A0AAD8L8B2"/>